<evidence type="ECO:0000259" key="2">
    <source>
        <dbReference type="Pfam" id="PF06439"/>
    </source>
</evidence>
<gene>
    <name evidence="3" type="ORF">SAMN02745166_02421</name>
</gene>
<dbReference type="Pfam" id="PF06439">
    <property type="entry name" value="3keto-disac_hyd"/>
    <property type="match status" value="1"/>
</dbReference>
<dbReference type="Gene3D" id="2.60.120.560">
    <property type="entry name" value="Exo-inulinase, domain 1"/>
    <property type="match status" value="1"/>
</dbReference>
<dbReference type="STRING" id="48467.SAMN02745166_02421"/>
<dbReference type="OrthoDB" id="262084at2"/>
<proteinExistence type="predicted"/>
<feature type="chain" id="PRO_5012504588" description="3-keto-alpha-glucoside-1,2-lyase/3-keto-2-hydroxy-glucal hydratase domain-containing protein" evidence="1">
    <location>
        <begin position="22"/>
        <end position="221"/>
    </location>
</feature>
<accession>A0A1T4Y5F9</accession>
<keyword evidence="4" id="KW-1185">Reference proteome</keyword>
<protein>
    <recommendedName>
        <fullName evidence="2">3-keto-alpha-glucoside-1,2-lyase/3-keto-2-hydroxy-glucal hydratase domain-containing protein</fullName>
    </recommendedName>
</protein>
<feature type="signal peptide" evidence="1">
    <location>
        <begin position="1"/>
        <end position="21"/>
    </location>
</feature>
<dbReference type="GO" id="GO:0016787">
    <property type="term" value="F:hydrolase activity"/>
    <property type="evidence" value="ECO:0007669"/>
    <property type="project" value="InterPro"/>
</dbReference>
<dbReference type="EMBL" id="FUYE01000007">
    <property type="protein sequence ID" value="SKA96551.1"/>
    <property type="molecule type" value="Genomic_DNA"/>
</dbReference>
<dbReference type="RefSeq" id="WP_078813618.1">
    <property type="nucleotide sequence ID" value="NZ_FUYE01000007.1"/>
</dbReference>
<evidence type="ECO:0000313" key="4">
    <source>
        <dbReference type="Proteomes" id="UP000190774"/>
    </source>
</evidence>
<name>A0A1T4Y5F9_9BACT</name>
<evidence type="ECO:0000256" key="1">
    <source>
        <dbReference type="SAM" id="SignalP"/>
    </source>
</evidence>
<sequence length="221" mass="24318">MKLLRLSLTLGCLALSLSSLRADEPNPPVTHICEPVSPVVSTAFNQPTGPTRKGDVNGWQAGIGEWTVKDGSLYGDELPENHHPSSLTYRVEETDMIITAQFKLGTAEHVAFGCRDTIAPNLHLGRTFISKNAIWVQRMSGISKTTKAVKLQELKTPVDPEAWHDLTIEICGDHYRAQVDGYVVEAHHERFKDAKGLVALIVKGQGAQFKNVSIWKAKPKA</sequence>
<dbReference type="InterPro" id="IPR010496">
    <property type="entry name" value="AL/BT2_dom"/>
</dbReference>
<feature type="domain" description="3-keto-alpha-glucoside-1,2-lyase/3-keto-2-hydroxy-glucal hydratase" evidence="2">
    <location>
        <begin position="55"/>
        <end position="214"/>
    </location>
</feature>
<evidence type="ECO:0000313" key="3">
    <source>
        <dbReference type="EMBL" id="SKA96551.1"/>
    </source>
</evidence>
<organism evidence="3 4">
    <name type="scientific">Prosthecobacter debontii</name>
    <dbReference type="NCBI Taxonomy" id="48467"/>
    <lineage>
        <taxon>Bacteria</taxon>
        <taxon>Pseudomonadati</taxon>
        <taxon>Verrucomicrobiota</taxon>
        <taxon>Verrucomicrobiia</taxon>
        <taxon>Verrucomicrobiales</taxon>
        <taxon>Verrucomicrobiaceae</taxon>
        <taxon>Prosthecobacter</taxon>
    </lineage>
</organism>
<dbReference type="AlphaFoldDB" id="A0A1T4Y5F9"/>
<dbReference type="Proteomes" id="UP000190774">
    <property type="component" value="Unassembled WGS sequence"/>
</dbReference>
<reference evidence="4" key="1">
    <citation type="submission" date="2017-02" db="EMBL/GenBank/DDBJ databases">
        <authorList>
            <person name="Varghese N."/>
            <person name="Submissions S."/>
        </authorList>
    </citation>
    <scope>NUCLEOTIDE SEQUENCE [LARGE SCALE GENOMIC DNA]</scope>
    <source>
        <strain evidence="4">ATCC 700200</strain>
    </source>
</reference>
<keyword evidence="1" id="KW-0732">Signal</keyword>